<evidence type="ECO:0008006" key="4">
    <source>
        <dbReference type="Google" id="ProtNLM"/>
    </source>
</evidence>
<accession>A0ABR4TLF7</accession>
<comment type="caution">
    <text evidence="2">The sequence shown here is derived from an EMBL/GenBank/DDBJ whole genome shotgun (WGS) entry which is preliminary data.</text>
</comment>
<feature type="compositionally biased region" description="Basic and acidic residues" evidence="1">
    <location>
        <begin position="73"/>
        <end position="100"/>
    </location>
</feature>
<gene>
    <name evidence="2" type="ORF">SMB34_19875</name>
</gene>
<proteinExistence type="predicted"/>
<reference evidence="2 3" key="1">
    <citation type="submission" date="2013-07" db="EMBL/GenBank/DDBJ databases">
        <title>Thalassospira permensis NBRC 106175 Genome Sequencing.</title>
        <authorList>
            <person name="Lai Q."/>
            <person name="Shao Z."/>
        </authorList>
    </citation>
    <scope>NUCLEOTIDE SEQUENCE [LARGE SCALE GENOMIC DNA]</scope>
    <source>
        <strain evidence="2 3">NBRC 106175</strain>
    </source>
</reference>
<evidence type="ECO:0000313" key="2">
    <source>
        <dbReference type="EMBL" id="KEO54956.1"/>
    </source>
</evidence>
<dbReference type="EMBL" id="AUNC01000027">
    <property type="protein sequence ID" value="KEO54956.1"/>
    <property type="molecule type" value="Genomic_DNA"/>
</dbReference>
<protein>
    <recommendedName>
        <fullName evidence="4">PepSY domain-containing protein</fullName>
    </recommendedName>
</protein>
<organism evidence="2 3">
    <name type="scientific">Thalassospira permensis NBRC 106175</name>
    <dbReference type="NCBI Taxonomy" id="1353532"/>
    <lineage>
        <taxon>Bacteria</taxon>
        <taxon>Pseudomonadati</taxon>
        <taxon>Pseudomonadota</taxon>
        <taxon>Alphaproteobacteria</taxon>
        <taxon>Rhodospirillales</taxon>
        <taxon>Thalassospiraceae</taxon>
        <taxon>Thalassospira</taxon>
    </lineage>
</organism>
<evidence type="ECO:0000256" key="1">
    <source>
        <dbReference type="SAM" id="MobiDB-lite"/>
    </source>
</evidence>
<sequence>MSQKPVLVDIATISPVYRDHFATNQLHKGLSQTKVPQRKEAHMTRNSKLKIASLLIATSIVAPPIATALASGGDHRPWQMSDDDRGDGPKFRDHDRDHHKGMYGKHGMRRSTPLTVEEAKILVDAMLLRRGTTELKTGDVKSVDDGEEIEVTLLNANGDVVDTVSFDAKSGRPDRDEMRDMHRMMPKPDAEDRFDRRFTTEQMTLLANAMVIRFGGGELTLGEIKETPRGTYIATITNKAGDIVREMELSRVTGRPVS</sequence>
<evidence type="ECO:0000313" key="3">
    <source>
        <dbReference type="Proteomes" id="UP000027463"/>
    </source>
</evidence>
<name>A0ABR4TLF7_9PROT</name>
<dbReference type="Proteomes" id="UP000027463">
    <property type="component" value="Unassembled WGS sequence"/>
</dbReference>
<keyword evidence="3" id="KW-1185">Reference proteome</keyword>
<feature type="region of interest" description="Disordered" evidence="1">
    <location>
        <begin position="70"/>
        <end position="109"/>
    </location>
</feature>